<organism evidence="1">
    <name type="scientific">Wuchereria bancrofti</name>
    <dbReference type="NCBI Taxonomy" id="6293"/>
    <lineage>
        <taxon>Eukaryota</taxon>
        <taxon>Metazoa</taxon>
        <taxon>Ecdysozoa</taxon>
        <taxon>Nematoda</taxon>
        <taxon>Chromadorea</taxon>
        <taxon>Rhabditida</taxon>
        <taxon>Spirurina</taxon>
        <taxon>Spiruromorpha</taxon>
        <taxon>Filarioidea</taxon>
        <taxon>Onchocercidae</taxon>
        <taxon>Wuchereria</taxon>
    </lineage>
</organism>
<dbReference type="STRING" id="6293.A0A1I8EVQ2"/>
<proteinExistence type="predicted"/>
<reference evidence="1" key="1">
    <citation type="submission" date="2016-11" db="UniProtKB">
        <authorList>
            <consortium name="WormBaseParasite"/>
        </authorList>
    </citation>
    <scope>IDENTIFICATION</scope>
    <source>
        <strain evidence="1">pt0022</strain>
    </source>
</reference>
<name>A0A1I8EVQ2_WUCBA</name>
<evidence type="ECO:0000313" key="1">
    <source>
        <dbReference type="WBParaSite" id="maker-PairedContig_5610-snap-gene-0.3-mRNA-1"/>
    </source>
</evidence>
<dbReference type="AlphaFoldDB" id="A0A1I8EVQ2"/>
<sequence length="383" mass="43311">MASDSTLQSSDFCWKSSAKDVPSSEHLDEGARPVHSKQFVLTNDDVQHFIPEFIREKFHEPIEPKLCTIKVICKAEKKEQLFYTFELSWYKDKTHIDTDSCDMIICKSKKSPISVIQQNELKQKRPLQSLETSVEIAPTTTTTTGEEIRCCDGPCGKMRSIKELWVHGRCEHAICRFCTINAPMIKNIDGTPGCCNRECFATDLAALCPDPIQRHKYFQNIINKRKIDEIIATGHRNNDNKIKRLQDAMKLSSTTQTSSVNKWMGAERDLKELISVKALILEKGPMGTISRRCSINEIGSTESLRNALQWITGHGQSLNKCRIFVNYGESDDNSKLKEINLKQYGDKKISNFPSVNGMLSFVIDYTNFIGGSSTSSILLLKRA</sequence>
<dbReference type="WBParaSite" id="maker-PairedContig_5610-snap-gene-0.3-mRNA-1">
    <property type="protein sequence ID" value="maker-PairedContig_5610-snap-gene-0.3-mRNA-1"/>
    <property type="gene ID" value="maker-PairedContig_5610-snap-gene-0.3"/>
</dbReference>
<dbReference type="PANTHER" id="PTHR31430">
    <property type="entry name" value="PROTEIN CBG22332-RELATED"/>
    <property type="match status" value="1"/>
</dbReference>
<protein>
    <submittedName>
        <fullName evidence="1">Uncharacterized protein</fullName>
    </submittedName>
</protein>
<accession>A0A1I8EVQ2</accession>